<dbReference type="Proteomes" id="UP000017048">
    <property type="component" value="Unassembled WGS sequence"/>
</dbReference>
<dbReference type="Pfam" id="PF00561">
    <property type="entry name" value="Abhydrolase_1"/>
    <property type="match status" value="1"/>
</dbReference>
<keyword evidence="4 8" id="KW-0031">Aminopeptidase</keyword>
<feature type="active site" evidence="9">
    <location>
        <position position="268"/>
    </location>
</feature>
<gene>
    <name evidence="12" type="ORF">NCAST_20_06140</name>
</gene>
<feature type="active site" description="Nucleophile" evidence="9">
    <location>
        <position position="115"/>
    </location>
</feature>
<reference evidence="12 13" key="1">
    <citation type="journal article" date="2014" name="BMC Genomics">
        <title>Genome based analysis of type-I polyketide synthase and nonribosomal peptide synthetase gene clusters in seven strains of five representative Nocardia species.</title>
        <authorList>
            <person name="Komaki H."/>
            <person name="Ichikawa N."/>
            <person name="Hosoyama A."/>
            <person name="Takahashi-Nakaguchi A."/>
            <person name="Matsuzawa T."/>
            <person name="Suzuki K."/>
            <person name="Fujita N."/>
            <person name="Gonoi T."/>
        </authorList>
    </citation>
    <scope>NUCLEOTIDE SEQUENCE [LARGE SCALE GENOMIC DNA]</scope>
    <source>
        <strain evidence="12 13">NBRC 15531</strain>
    </source>
</reference>
<dbReference type="NCBIfam" id="TIGR01249">
    <property type="entry name" value="pro_imino_pep_1"/>
    <property type="match status" value="1"/>
</dbReference>
<dbReference type="EC" id="3.4.11.5" evidence="8 10"/>
<accession>U5EFT1</accession>
<evidence type="ECO:0000259" key="11">
    <source>
        <dbReference type="Pfam" id="PF00561"/>
    </source>
</evidence>
<evidence type="ECO:0000256" key="7">
    <source>
        <dbReference type="ARBA" id="ARBA00022801"/>
    </source>
</evidence>
<keyword evidence="6 8" id="KW-0645">Protease</keyword>
<dbReference type="OrthoDB" id="9796770at2"/>
<dbReference type="InterPro" id="IPR000073">
    <property type="entry name" value="AB_hydrolase_1"/>
</dbReference>
<evidence type="ECO:0000256" key="2">
    <source>
        <dbReference type="ARBA" id="ARBA00004496"/>
    </source>
</evidence>
<dbReference type="InterPro" id="IPR005944">
    <property type="entry name" value="Pro_iminopeptidase"/>
</dbReference>
<dbReference type="PANTHER" id="PTHR43722">
    <property type="entry name" value="PROLINE IMINOPEPTIDASE"/>
    <property type="match status" value="1"/>
</dbReference>
<keyword evidence="7 8" id="KW-0378">Hydrolase</keyword>
<evidence type="ECO:0000256" key="5">
    <source>
        <dbReference type="ARBA" id="ARBA00022490"/>
    </source>
</evidence>
<keyword evidence="5 8" id="KW-0963">Cytoplasm</keyword>
<dbReference type="PRINTS" id="PR00111">
    <property type="entry name" value="ABHYDROLASE"/>
</dbReference>
<dbReference type="InterPro" id="IPR002410">
    <property type="entry name" value="Peptidase_S33"/>
</dbReference>
<dbReference type="SUPFAM" id="SSF53474">
    <property type="entry name" value="alpha/beta-Hydrolases"/>
    <property type="match status" value="1"/>
</dbReference>
<feature type="domain" description="AB hydrolase-1" evidence="11">
    <location>
        <begin position="36"/>
        <end position="297"/>
    </location>
</feature>
<dbReference type="PRINTS" id="PR00793">
    <property type="entry name" value="PROAMNOPTASE"/>
</dbReference>
<feature type="active site" description="Proton donor" evidence="9">
    <location>
        <position position="296"/>
    </location>
</feature>
<dbReference type="GO" id="GO:0006508">
    <property type="term" value="P:proteolysis"/>
    <property type="evidence" value="ECO:0007669"/>
    <property type="project" value="UniProtKB-KW"/>
</dbReference>
<dbReference type="STRING" id="1824.SAMN05444423_1011352"/>
<dbReference type="Gene3D" id="3.40.50.1820">
    <property type="entry name" value="alpha/beta hydrolase"/>
    <property type="match status" value="1"/>
</dbReference>
<dbReference type="eggNOG" id="COG2267">
    <property type="taxonomic scope" value="Bacteria"/>
</dbReference>
<evidence type="ECO:0000256" key="10">
    <source>
        <dbReference type="RuleBase" id="RU003421"/>
    </source>
</evidence>
<keyword evidence="13" id="KW-1185">Reference proteome</keyword>
<evidence type="ECO:0000256" key="4">
    <source>
        <dbReference type="ARBA" id="ARBA00022438"/>
    </source>
</evidence>
<sequence>MSAFFPPIDPYADGLLEVGDGNEVYWCASGNPAGRPVLVVHGGPGSGSSERARKSFDPSLFRIVQCDQRGCGRSIPNAADPATDMTVNTTEHLIADMERLRVHLGIDRWLLYGGSWGSTLILAYAQRYPERVTGIILIGVTTTRRREIDWLYQGLARLLPAEWSRFRSVLGRDSDLVEGYRQLLEHPDPAVRRGAAIEWCRWEDAVIAHESQGSPGQYSAVSDADMLAFVRICTHYFAHGAWLDEGVLLRDAGRLAGIPGELIHGRLDLSAPLETAWELANAWPDARLHVIDDSGHTGSPAMGEALAAALARFAQPDTDSTG</sequence>
<evidence type="ECO:0000256" key="9">
    <source>
        <dbReference type="PIRSR" id="PIRSR006431-1"/>
    </source>
</evidence>
<dbReference type="PANTHER" id="PTHR43722:SF1">
    <property type="entry name" value="PROLINE IMINOPEPTIDASE"/>
    <property type="match status" value="1"/>
</dbReference>
<dbReference type="RefSeq" id="WP_019049127.1">
    <property type="nucleotide sequence ID" value="NZ_BAFO02000020.1"/>
</dbReference>
<evidence type="ECO:0000256" key="1">
    <source>
        <dbReference type="ARBA" id="ARBA00001585"/>
    </source>
</evidence>
<comment type="subcellular location">
    <subcellularLocation>
        <location evidence="2 8">Cytoplasm</location>
    </subcellularLocation>
</comment>
<proteinExistence type="inferred from homology"/>
<organism evidence="12 13">
    <name type="scientific">Nocardia asteroides NBRC 15531</name>
    <dbReference type="NCBI Taxonomy" id="1110697"/>
    <lineage>
        <taxon>Bacteria</taxon>
        <taxon>Bacillati</taxon>
        <taxon>Actinomycetota</taxon>
        <taxon>Actinomycetes</taxon>
        <taxon>Mycobacteriales</taxon>
        <taxon>Nocardiaceae</taxon>
        <taxon>Nocardia</taxon>
    </lineage>
</organism>
<dbReference type="EMBL" id="BAFO02000020">
    <property type="protein sequence ID" value="GAD84044.1"/>
    <property type="molecule type" value="Genomic_DNA"/>
</dbReference>
<dbReference type="InterPro" id="IPR029058">
    <property type="entry name" value="AB_hydrolase_fold"/>
</dbReference>
<dbReference type="GO" id="GO:0004177">
    <property type="term" value="F:aminopeptidase activity"/>
    <property type="evidence" value="ECO:0007669"/>
    <property type="project" value="UniProtKB-UniRule"/>
</dbReference>
<evidence type="ECO:0000256" key="8">
    <source>
        <dbReference type="PIRNR" id="PIRNR006431"/>
    </source>
</evidence>
<dbReference type="GO" id="GO:0005737">
    <property type="term" value="C:cytoplasm"/>
    <property type="evidence" value="ECO:0007669"/>
    <property type="project" value="UniProtKB-SubCell"/>
</dbReference>
<dbReference type="AlphaFoldDB" id="U5EFT1"/>
<evidence type="ECO:0000313" key="12">
    <source>
        <dbReference type="EMBL" id="GAD84044.1"/>
    </source>
</evidence>
<comment type="caution">
    <text evidence="12">The sequence shown here is derived from an EMBL/GenBank/DDBJ whole genome shotgun (WGS) entry which is preliminary data.</text>
</comment>
<comment type="similarity">
    <text evidence="3 8 10">Belongs to the peptidase S33 family.</text>
</comment>
<protein>
    <recommendedName>
        <fullName evidence="8 10">Proline iminopeptidase</fullName>
        <shortName evidence="8">PIP</shortName>
        <ecNumber evidence="8 10">3.4.11.5</ecNumber>
    </recommendedName>
    <alternativeName>
        <fullName evidence="8">Prolyl aminopeptidase</fullName>
    </alternativeName>
</protein>
<name>U5EFT1_NOCAS</name>
<dbReference type="GeneID" id="91519612"/>
<evidence type="ECO:0000313" key="13">
    <source>
        <dbReference type="Proteomes" id="UP000017048"/>
    </source>
</evidence>
<evidence type="ECO:0000256" key="6">
    <source>
        <dbReference type="ARBA" id="ARBA00022670"/>
    </source>
</evidence>
<dbReference type="PIRSF" id="PIRSF006431">
    <property type="entry name" value="Pept_S33"/>
    <property type="match status" value="1"/>
</dbReference>
<evidence type="ECO:0000256" key="3">
    <source>
        <dbReference type="ARBA" id="ARBA00010088"/>
    </source>
</evidence>
<comment type="catalytic activity">
    <reaction evidence="1 8 10">
        <text>Release of N-terminal proline from a peptide.</text>
        <dbReference type="EC" id="3.4.11.5"/>
    </reaction>
</comment>